<dbReference type="Gene3D" id="3.30.365.10">
    <property type="entry name" value="Aldehyde oxidase/xanthine dehydrogenase, molybdopterin binding domain"/>
    <property type="match status" value="4"/>
</dbReference>
<dbReference type="GO" id="GO:0005506">
    <property type="term" value="F:iron ion binding"/>
    <property type="evidence" value="ECO:0007669"/>
    <property type="project" value="InterPro"/>
</dbReference>
<dbReference type="PANTHER" id="PTHR11908:SF123">
    <property type="entry name" value="ALDEHYDE OXIDOREDUCTASE MOLYBDENUM-BINDING SUBUNIT PAOC"/>
    <property type="match status" value="1"/>
</dbReference>
<dbReference type="Pfam" id="PF02738">
    <property type="entry name" value="MoCoBD_1"/>
    <property type="match status" value="1"/>
</dbReference>
<dbReference type="InterPro" id="IPR036856">
    <property type="entry name" value="Ald_Oxase/Xan_DH_a/b_sf"/>
</dbReference>
<dbReference type="SUPFAM" id="SSF56003">
    <property type="entry name" value="Molybdenum cofactor-binding domain"/>
    <property type="match status" value="1"/>
</dbReference>
<organism evidence="1 2">
    <name type="scientific">Croceibacterium atlanticum</name>
    <dbReference type="NCBI Taxonomy" id="1267766"/>
    <lineage>
        <taxon>Bacteria</taxon>
        <taxon>Pseudomonadati</taxon>
        <taxon>Pseudomonadota</taxon>
        <taxon>Alphaproteobacteria</taxon>
        <taxon>Sphingomonadales</taxon>
        <taxon>Erythrobacteraceae</taxon>
        <taxon>Croceibacterium</taxon>
    </lineage>
</organism>
<name>A0A0F7KSH6_9SPHN</name>
<evidence type="ECO:0000313" key="1">
    <source>
        <dbReference type="EMBL" id="AKH42534.1"/>
    </source>
</evidence>
<dbReference type="EC" id="1.17.1.4" evidence="1"/>
<dbReference type="SMART" id="SM01008">
    <property type="entry name" value="Ald_Xan_dh_C"/>
    <property type="match status" value="1"/>
</dbReference>
<dbReference type="InterPro" id="IPR046867">
    <property type="entry name" value="AldOxase/xan_DH_MoCoBD2"/>
</dbReference>
<dbReference type="GO" id="GO:0004854">
    <property type="term" value="F:xanthine dehydrogenase activity"/>
    <property type="evidence" value="ECO:0007669"/>
    <property type="project" value="UniProtKB-EC"/>
</dbReference>
<dbReference type="Pfam" id="PF20256">
    <property type="entry name" value="MoCoBD_2"/>
    <property type="match status" value="1"/>
</dbReference>
<dbReference type="SUPFAM" id="SSF54665">
    <property type="entry name" value="CO dehydrogenase molybdoprotein N-domain-like"/>
    <property type="match status" value="1"/>
</dbReference>
<proteinExistence type="predicted"/>
<evidence type="ECO:0000313" key="2">
    <source>
        <dbReference type="Proteomes" id="UP000034392"/>
    </source>
</evidence>
<dbReference type="OrthoDB" id="8428274at2"/>
<dbReference type="Proteomes" id="UP000034392">
    <property type="component" value="Chromosome"/>
</dbReference>
<dbReference type="AlphaFoldDB" id="A0A0F7KSH6"/>
<dbReference type="PATRIC" id="fig|1267766.3.peg.1504"/>
<sequence>MSVRLKQDKPDTRNILDKTQQKVIGKPVSRPDGIAKTTGTAPYAAEYAIENCAEGVLVTAPFTRGEVTGIDASSVMDMPGVIAVIDDDRLTARPAQGTAAKAPAQPARKVGYFGQPIALVVAENFEQARDAARHLKVQYRADALSDVPLDPENAGAESQGGTRQGDLAHAMKIAAHNVDVTYRTHGHSSAAMEPHAAIAQWDGQRLTVHASLQMLKFNIAELADCLGLEEDDIRLLAPYVGGGFGSKLGISQETVAASIAAMALQRPVRVVLSRQQVLQCVMRRSETRQRLRLACDEDGRLIGFGHEARVSNLPGESFAEPVLQSSEFLYAGENRHLELELARIHRMTAGSVRAPGEAVGMPALEAAMDVLAEKADIDPVELRLRNLPEKHPASGLPFSSRKYAECLQEGARAFGWEKGGWQKGPRRPRQKKEGEWWIGTGMAGAARVHNVMEAKARVLLQPDATAVVQTDMTDIGTGSYAILRQVAAEMLGLEPEKVLVELGDTDFPRASGSGGSWGASSAGSAVFVACEDLRGRIAKLAGTSAEEISLKDGIASWHGGSLPLDQLLDGKQLEAEGHYQPGDITDDFTAAGYGAFFAEVRVNDFTGEARVNRMLGAFGFGRVLNEKTARSQCLGGITWSIGAALTEALLFDPVDGHLANCDLAEYHVPVHRDVPDLDVLMIEERDPVASPIQAKGIGELGMCGGAAAIANAIYNACGARLFEFPMTPDKVLAGLPD</sequence>
<dbReference type="RefSeq" id="WP_046903328.1">
    <property type="nucleotide sequence ID" value="NZ_CP011452.2"/>
</dbReference>
<dbReference type="KEGG" id="aay:WYH_01495"/>
<keyword evidence="1" id="KW-0560">Oxidoreductase</keyword>
<keyword evidence="2" id="KW-1185">Reference proteome</keyword>
<dbReference type="EMBL" id="CP011452">
    <property type="protein sequence ID" value="AKH42534.1"/>
    <property type="molecule type" value="Genomic_DNA"/>
</dbReference>
<dbReference type="PANTHER" id="PTHR11908">
    <property type="entry name" value="XANTHINE DEHYDROGENASE"/>
    <property type="match status" value="1"/>
</dbReference>
<dbReference type="InterPro" id="IPR008274">
    <property type="entry name" value="AldOxase/xan_DH_MoCoBD1"/>
</dbReference>
<dbReference type="InterPro" id="IPR016208">
    <property type="entry name" value="Ald_Oxase/xanthine_DH-like"/>
</dbReference>
<dbReference type="InterPro" id="IPR037165">
    <property type="entry name" value="AldOxase/xan_DH_Mopterin-bd_sf"/>
</dbReference>
<dbReference type="InterPro" id="IPR000674">
    <property type="entry name" value="Ald_Oxase/Xan_DH_a/b"/>
</dbReference>
<gene>
    <name evidence="1" type="primary">xdhA</name>
    <name evidence="1" type="ORF">WYH_01495</name>
</gene>
<dbReference type="STRING" id="1267766.WYH_01495"/>
<protein>
    <submittedName>
        <fullName evidence="1">Xanthine dehydrogenase molybdenum-binding subunit</fullName>
        <ecNumber evidence="1">1.17.1.4</ecNumber>
    </submittedName>
</protein>
<reference evidence="1" key="1">
    <citation type="submission" date="2015-05" db="EMBL/GenBank/DDBJ databases">
        <title>The complete genome of Altererythrobacter atlanticus strain 26DY36.</title>
        <authorList>
            <person name="Wu Y.-H."/>
            <person name="Cheng H."/>
            <person name="Wu X.-W."/>
        </authorList>
    </citation>
    <scope>NUCLEOTIDE SEQUENCE [LARGE SCALE GENOMIC DNA]</scope>
    <source>
        <strain evidence="1">26DY36</strain>
    </source>
</reference>
<dbReference type="Gene3D" id="3.90.1170.50">
    <property type="entry name" value="Aldehyde oxidase/xanthine dehydrogenase, a/b hammerhead"/>
    <property type="match status" value="1"/>
</dbReference>
<accession>A0A0F7KSH6</accession>
<dbReference type="Pfam" id="PF01315">
    <property type="entry name" value="Ald_Xan_dh_C"/>
    <property type="match status" value="1"/>
</dbReference>